<protein>
    <recommendedName>
        <fullName evidence="1">RNA-directed DNA polymerase</fullName>
        <ecNumber evidence="1">2.7.7.49</ecNumber>
    </recommendedName>
</protein>
<evidence type="ECO:0000256" key="4">
    <source>
        <dbReference type="ARBA" id="ARBA00022722"/>
    </source>
</evidence>
<reference evidence="11" key="1">
    <citation type="submission" date="2025-08" db="UniProtKB">
        <authorList>
            <consortium name="RefSeq"/>
        </authorList>
    </citation>
    <scope>IDENTIFICATION</scope>
    <source>
        <strain evidence="11">USDA-PBARC FA_bdor</strain>
        <tissue evidence="11">Whole organism</tissue>
    </source>
</reference>
<dbReference type="GO" id="GO:0003964">
    <property type="term" value="F:RNA-directed DNA polymerase activity"/>
    <property type="evidence" value="ECO:0007669"/>
    <property type="project" value="UniProtKB-KW"/>
</dbReference>
<keyword evidence="7" id="KW-0695">RNA-directed DNA polymerase</keyword>
<dbReference type="Gene3D" id="1.10.340.70">
    <property type="match status" value="1"/>
</dbReference>
<feature type="region of interest" description="Disordered" evidence="8">
    <location>
        <begin position="569"/>
        <end position="665"/>
    </location>
</feature>
<evidence type="ECO:0000256" key="3">
    <source>
        <dbReference type="ARBA" id="ARBA00022695"/>
    </source>
</evidence>
<dbReference type="Gene3D" id="3.30.420.10">
    <property type="entry name" value="Ribonuclease H-like superfamily/Ribonuclease H"/>
    <property type="match status" value="1"/>
</dbReference>
<dbReference type="FunFam" id="3.30.420.10:FF:000063">
    <property type="entry name" value="Retrovirus-related Pol polyprotein from transposon 297-like Protein"/>
    <property type="match status" value="1"/>
</dbReference>
<evidence type="ECO:0000256" key="8">
    <source>
        <dbReference type="SAM" id="MobiDB-lite"/>
    </source>
</evidence>
<dbReference type="GO" id="GO:0016787">
    <property type="term" value="F:hydrolase activity"/>
    <property type="evidence" value="ECO:0007669"/>
    <property type="project" value="UniProtKB-KW"/>
</dbReference>
<evidence type="ECO:0000256" key="6">
    <source>
        <dbReference type="ARBA" id="ARBA00022801"/>
    </source>
</evidence>
<evidence type="ECO:0000256" key="2">
    <source>
        <dbReference type="ARBA" id="ARBA00022679"/>
    </source>
</evidence>
<dbReference type="InterPro" id="IPR036397">
    <property type="entry name" value="RNaseH_sf"/>
</dbReference>
<dbReference type="FunFam" id="1.10.340.70:FF:000003">
    <property type="entry name" value="Protein CBG25708"/>
    <property type="match status" value="1"/>
</dbReference>
<dbReference type="PANTHER" id="PTHR37984:SF5">
    <property type="entry name" value="PROTEIN NYNRIN-LIKE"/>
    <property type="match status" value="1"/>
</dbReference>
<feature type="domain" description="Integrase catalytic" evidence="9">
    <location>
        <begin position="305"/>
        <end position="457"/>
    </location>
</feature>
<dbReference type="GO" id="GO:0004519">
    <property type="term" value="F:endonuclease activity"/>
    <property type="evidence" value="ECO:0007669"/>
    <property type="project" value="UniProtKB-KW"/>
</dbReference>
<evidence type="ECO:0000313" key="10">
    <source>
        <dbReference type="Proteomes" id="UP000694866"/>
    </source>
</evidence>
<evidence type="ECO:0000313" key="11">
    <source>
        <dbReference type="RefSeq" id="XP_011313170.1"/>
    </source>
</evidence>
<keyword evidence="2" id="KW-0808">Transferase</keyword>
<dbReference type="OrthoDB" id="7692679at2759"/>
<keyword evidence="3" id="KW-0548">Nucleotidyltransferase</keyword>
<name>A0A9R1TQ17_9HYME</name>
<organism evidence="10 11">
    <name type="scientific">Fopius arisanus</name>
    <dbReference type="NCBI Taxonomy" id="64838"/>
    <lineage>
        <taxon>Eukaryota</taxon>
        <taxon>Metazoa</taxon>
        <taxon>Ecdysozoa</taxon>
        <taxon>Arthropoda</taxon>
        <taxon>Hexapoda</taxon>
        <taxon>Insecta</taxon>
        <taxon>Pterygota</taxon>
        <taxon>Neoptera</taxon>
        <taxon>Endopterygota</taxon>
        <taxon>Hymenoptera</taxon>
        <taxon>Apocrita</taxon>
        <taxon>Ichneumonoidea</taxon>
        <taxon>Braconidae</taxon>
        <taxon>Opiinae</taxon>
        <taxon>Fopius</taxon>
    </lineage>
</organism>
<dbReference type="PANTHER" id="PTHR37984">
    <property type="entry name" value="PROTEIN CBG26694"/>
    <property type="match status" value="1"/>
</dbReference>
<dbReference type="InterPro" id="IPR043502">
    <property type="entry name" value="DNA/RNA_pol_sf"/>
</dbReference>
<dbReference type="Pfam" id="PF00665">
    <property type="entry name" value="rve"/>
    <property type="match status" value="1"/>
</dbReference>
<dbReference type="InterPro" id="IPR041588">
    <property type="entry name" value="Integrase_H2C2"/>
</dbReference>
<evidence type="ECO:0000259" key="9">
    <source>
        <dbReference type="PROSITE" id="PS50994"/>
    </source>
</evidence>
<accession>A0A9R1TQ17</accession>
<dbReference type="Pfam" id="PF17917">
    <property type="entry name" value="RT_RNaseH"/>
    <property type="match status" value="1"/>
</dbReference>
<feature type="compositionally biased region" description="Basic and acidic residues" evidence="8">
    <location>
        <begin position="592"/>
        <end position="602"/>
    </location>
</feature>
<dbReference type="GO" id="GO:0015074">
    <property type="term" value="P:DNA integration"/>
    <property type="evidence" value="ECO:0007669"/>
    <property type="project" value="InterPro"/>
</dbReference>
<keyword evidence="10" id="KW-1185">Reference proteome</keyword>
<dbReference type="GeneID" id="105272664"/>
<dbReference type="InterPro" id="IPR001584">
    <property type="entry name" value="Integrase_cat-core"/>
</dbReference>
<keyword evidence="4" id="KW-0540">Nuclease</keyword>
<dbReference type="InterPro" id="IPR050951">
    <property type="entry name" value="Retrovirus_Pol_polyprotein"/>
</dbReference>
<dbReference type="RefSeq" id="XP_011313170.1">
    <property type="nucleotide sequence ID" value="XM_011314868.1"/>
</dbReference>
<dbReference type="KEGG" id="fas:105272664"/>
<proteinExistence type="predicted"/>
<evidence type="ECO:0000256" key="5">
    <source>
        <dbReference type="ARBA" id="ARBA00022759"/>
    </source>
</evidence>
<dbReference type="GO" id="GO:0003676">
    <property type="term" value="F:nucleic acid binding"/>
    <property type="evidence" value="ECO:0007669"/>
    <property type="project" value="InterPro"/>
</dbReference>
<evidence type="ECO:0000256" key="1">
    <source>
        <dbReference type="ARBA" id="ARBA00012493"/>
    </source>
</evidence>
<dbReference type="SUPFAM" id="SSF56672">
    <property type="entry name" value="DNA/RNA polymerases"/>
    <property type="match status" value="1"/>
</dbReference>
<dbReference type="AlphaFoldDB" id="A0A9R1TQ17"/>
<dbReference type="Pfam" id="PF17921">
    <property type="entry name" value="Integrase_H2C2"/>
    <property type="match status" value="1"/>
</dbReference>
<keyword evidence="6" id="KW-0378">Hydrolase</keyword>
<evidence type="ECO:0000256" key="7">
    <source>
        <dbReference type="ARBA" id="ARBA00022918"/>
    </source>
</evidence>
<dbReference type="EC" id="2.7.7.49" evidence="1"/>
<dbReference type="PROSITE" id="PS50994">
    <property type="entry name" value="INTEGRASE"/>
    <property type="match status" value="1"/>
</dbReference>
<dbReference type="CDD" id="cd09274">
    <property type="entry name" value="RNase_HI_RT_Ty3"/>
    <property type="match status" value="1"/>
</dbReference>
<dbReference type="GO" id="GO:0042575">
    <property type="term" value="C:DNA polymerase complex"/>
    <property type="evidence" value="ECO:0007669"/>
    <property type="project" value="UniProtKB-ARBA"/>
</dbReference>
<dbReference type="InterPro" id="IPR041373">
    <property type="entry name" value="RT_RNaseH"/>
</dbReference>
<keyword evidence="5" id="KW-0255">Endonuclease</keyword>
<dbReference type="SUPFAM" id="SSF53098">
    <property type="entry name" value="Ribonuclease H-like"/>
    <property type="match status" value="1"/>
</dbReference>
<gene>
    <name evidence="11" type="primary">LOC105272664</name>
</gene>
<dbReference type="Proteomes" id="UP000694866">
    <property type="component" value="Unplaced"/>
</dbReference>
<sequence>MNKCQFFKKEIEFLGFTISENGIGVIKEKVEPIAKVPPPKNIKELRSFLDNVVKPIAFNSRALTKAERNYSQLDREALGIVFAVKTFHQYLYGRKFLLETDHKPLQFIFNPKKGLPVFAASWVQRWAVFLSGYHYDLVHIKGTSNVIADYLSRAPKLSEEEMEKNEFTYLDYVESEIHTIDSELIREETKKDMILSQVLEYVMNGWPDKVDAKIDSFKNRYRELAVERECLMWGYRVVIPSSLREMLLRELHSSHMGIVRMKAVARSYIWWPGIDGDIENTTQRCILCLENSDNPPRAKLQNWKWPEGPNQRLHIDFLGPIDGRMYMVIIDAFSKWLEVKEMKDITSRTTIVALKEYFRSWGYPEIIVSDNGPSLGSEEFEKFMDDRRILHIKTAPYHPASNGAAENAVKTFKNKFKLLLKEGLSREEALDRFLLSYRSTPHCTTGCSPAELQCGRPMRTSIDLVRPNLRGHVLKQQLSQQIHASGNRKCLFSYGDIVMAKDVMRNKWIQAKVMNQLSPVTYVVKTIDDRLWKRHIDQLKSSLLTEKPALVAEVNPGFLDSFVNEANSEDQPRSFGIPEKSPEFNEPQVSENKSRDISDREATVAADESPDSPLKSSELVSPVSDRLTPRPANSRLTNQRFSATPPVVELRRSSRIGKPVERLNL</sequence>
<dbReference type="InterPro" id="IPR012337">
    <property type="entry name" value="RNaseH-like_sf"/>
</dbReference>